<gene>
    <name evidence="1" type="ORF">FIU01_08700</name>
</gene>
<proteinExistence type="predicted"/>
<reference evidence="2" key="1">
    <citation type="journal article" date="2019" name="ISME J.">
        <title>Evolution in action: habitat transition from sediment to the pelagial leads to genome streamlining in Methylophilaceae.</title>
        <authorList>
            <person name="Salcher M."/>
            <person name="Schaefle D."/>
            <person name="Kaspar M."/>
            <person name="Neuenschwander S.M."/>
            <person name="Ghai R."/>
        </authorList>
    </citation>
    <scope>NUCLEOTIDE SEQUENCE [LARGE SCALE GENOMIC DNA]</scope>
    <source>
        <strain evidence="2">MMS-M-51</strain>
    </source>
</reference>
<dbReference type="EMBL" id="CP040946">
    <property type="protein sequence ID" value="QDC44600.1"/>
    <property type="molecule type" value="Genomic_DNA"/>
</dbReference>
<protein>
    <recommendedName>
        <fullName evidence="3">HEPN domain-containing protein</fullName>
    </recommendedName>
</protein>
<evidence type="ECO:0000313" key="2">
    <source>
        <dbReference type="Proteomes" id="UP000311008"/>
    </source>
</evidence>
<evidence type="ECO:0000313" key="1">
    <source>
        <dbReference type="EMBL" id="QDC44600.1"/>
    </source>
</evidence>
<sequence length="182" mass="21144">MQREDAYSGPLVFSLTPMGKPTLLELSQQYFDAADTLVESIKKQRIEDYKVAYPTLYLYRHSIELILKFITDSNESTHNLNTVTDNFIAYVSKNHNQSVPNWIKESLKELAKTDPTSTAFRYAEDKYNGKKHPPSSVEDVYVYVVNFQLRMTELYKALYRVATYFAKTSTEQLIKEMAKEIK</sequence>
<keyword evidence="2" id="KW-1185">Reference proteome</keyword>
<dbReference type="OrthoDB" id="9181631at2"/>
<evidence type="ECO:0008006" key="3">
    <source>
        <dbReference type="Google" id="ProtNLM"/>
    </source>
</evidence>
<dbReference type="AlphaFoldDB" id="A0A5B8CU11"/>
<dbReference type="RefSeq" id="WP_140003930.1">
    <property type="nucleotide sequence ID" value="NZ_CP040946.1"/>
</dbReference>
<name>A0A5B8CU11_9PROT</name>
<accession>A0A5B8CU11</accession>
<dbReference type="KEGG" id="mmec:FIU01_08700"/>
<dbReference type="Proteomes" id="UP000311008">
    <property type="component" value="Chromosome"/>
</dbReference>
<organism evidence="1 2">
    <name type="scientific">Methylophilus medardicus</name>
    <dbReference type="NCBI Taxonomy" id="2588534"/>
    <lineage>
        <taxon>Bacteria</taxon>
        <taxon>Pseudomonadati</taxon>
        <taxon>Pseudomonadota</taxon>
        <taxon>Betaproteobacteria</taxon>
        <taxon>Nitrosomonadales</taxon>
        <taxon>Methylophilaceae</taxon>
        <taxon>Methylophilus</taxon>
    </lineage>
</organism>